<dbReference type="RefSeq" id="WP_093088781.1">
    <property type="nucleotide sequence ID" value="NZ_FJNB01000004.1"/>
</dbReference>
<accession>A0A143YH71</accession>
<protein>
    <submittedName>
        <fullName evidence="3">Bacteriocin-protection, YdeI or OmpD-Associated</fullName>
    </submittedName>
</protein>
<evidence type="ECO:0000259" key="1">
    <source>
        <dbReference type="Pfam" id="PF08818"/>
    </source>
</evidence>
<reference evidence="3 5" key="2">
    <citation type="submission" date="2016-10" db="EMBL/GenBank/DDBJ databases">
        <authorList>
            <person name="Varghese N."/>
            <person name="Submissions S."/>
        </authorList>
    </citation>
    <scope>NUCLEOTIDE SEQUENCE [LARGE SCALE GENOMIC DNA]</scope>
    <source>
        <strain evidence="3 5">DSM 22150</strain>
    </source>
</reference>
<dbReference type="Proteomes" id="UP000199280">
    <property type="component" value="Unassembled WGS sequence"/>
</dbReference>
<dbReference type="AlphaFoldDB" id="A0A143YH71"/>
<name>A0A143YH71_9LACT</name>
<evidence type="ECO:0000313" key="2">
    <source>
        <dbReference type="EMBL" id="CZQ88827.1"/>
    </source>
</evidence>
<keyword evidence="5" id="KW-1185">Reference proteome</keyword>
<dbReference type="EMBL" id="FNYT01000004">
    <property type="protein sequence ID" value="SEI86736.1"/>
    <property type="molecule type" value="Genomic_DNA"/>
</dbReference>
<evidence type="ECO:0000313" key="4">
    <source>
        <dbReference type="Proteomes" id="UP000076878"/>
    </source>
</evidence>
<evidence type="ECO:0000313" key="5">
    <source>
        <dbReference type="Proteomes" id="UP000199280"/>
    </source>
</evidence>
<reference evidence="2 4" key="1">
    <citation type="submission" date="2016-02" db="EMBL/GenBank/DDBJ databases">
        <authorList>
            <person name="Wen L."/>
            <person name="He K."/>
            <person name="Yang H."/>
        </authorList>
    </citation>
    <scope>NUCLEOTIDE SEQUENCE [LARGE SCALE GENOMIC DNA]</scope>
    <source>
        <strain evidence="2">Trichococcus_R210</strain>
    </source>
</reference>
<dbReference type="EMBL" id="FJNB01000004">
    <property type="protein sequence ID" value="CZQ88827.1"/>
    <property type="molecule type" value="Genomic_DNA"/>
</dbReference>
<dbReference type="Pfam" id="PF13376">
    <property type="entry name" value="OmdA"/>
    <property type="match status" value="1"/>
</dbReference>
<evidence type="ECO:0000313" key="3">
    <source>
        <dbReference type="EMBL" id="SEI86736.1"/>
    </source>
</evidence>
<dbReference type="Proteomes" id="UP000076878">
    <property type="component" value="Unassembled WGS sequence"/>
</dbReference>
<gene>
    <name evidence="3" type="ORF">SAMN05216375_104113</name>
    <name evidence="2" type="ORF">TR210_744</name>
</gene>
<proteinExistence type="predicted"/>
<dbReference type="SUPFAM" id="SSF159888">
    <property type="entry name" value="YdhG-like"/>
    <property type="match status" value="1"/>
</dbReference>
<sequence>MAYEPKTKPTEVSVEEFIEKIQQPQKKEDAYALLKLFSEESGEEAKMWGPSIIGFGKYHYRYASGHEGDAPLAAFSPRKTALTLYLMLPEEKREELLAKLGKHKTGKGCVYVNKLSDIDTAVLKEMIREDIAYATRLYGEQAAGEPISATTSLTRRLGLEKFARRAVLGKERAVADDFTGLEAYDPRLDGGKYDLIFAYVLTLEELAERVRDTIKAERLNPEGYLYIAYPKIGNKTYGTSVHRDAIFPSLGVDAGSGYVGDSTLKFARMLKLDDTFTLVGMKNDVKGKGKQTKASSGNTADYEQFIPELGKFMEAGHPDIARLYAELTPGYQRDWARYIYSAKQPTTREKRKTEMLDILGKGHKTKNLYQQWLKEQRR</sequence>
<organism evidence="2 4">
    <name type="scientific">Trichococcus ilyis</name>
    <dbReference type="NCBI Taxonomy" id="640938"/>
    <lineage>
        <taxon>Bacteria</taxon>
        <taxon>Bacillati</taxon>
        <taxon>Bacillota</taxon>
        <taxon>Bacilli</taxon>
        <taxon>Lactobacillales</taxon>
        <taxon>Carnobacteriaceae</taxon>
        <taxon>Trichococcus</taxon>
    </lineage>
</organism>
<dbReference type="Pfam" id="PF08818">
    <property type="entry name" value="DUF1801"/>
    <property type="match status" value="1"/>
</dbReference>
<dbReference type="InterPro" id="IPR014922">
    <property type="entry name" value="YdhG-like"/>
</dbReference>
<feature type="domain" description="YdhG-like" evidence="1">
    <location>
        <begin position="26"/>
        <end position="130"/>
    </location>
</feature>
<dbReference type="STRING" id="640938.TR210_744"/>